<feature type="signal peptide" evidence="9">
    <location>
        <begin position="1"/>
        <end position="18"/>
    </location>
</feature>
<dbReference type="Proteomes" id="UP001162029">
    <property type="component" value="Unassembled WGS sequence"/>
</dbReference>
<protein>
    <recommendedName>
        <fullName evidence="10">ER membrane protein complex subunit 7 beta-sandwich domain-containing protein</fullName>
    </recommendedName>
</protein>
<dbReference type="AlphaFoldDB" id="A0AAV0UV57"/>
<evidence type="ECO:0000256" key="7">
    <source>
        <dbReference type="SAM" id="MobiDB-lite"/>
    </source>
</evidence>
<evidence type="ECO:0000259" key="10">
    <source>
        <dbReference type="Pfam" id="PF09430"/>
    </source>
</evidence>
<dbReference type="SUPFAM" id="SSF49452">
    <property type="entry name" value="Starch-binding domain-like"/>
    <property type="match status" value="1"/>
</dbReference>
<accession>A0AAV0UV57</accession>
<dbReference type="PANTHER" id="PTHR13605">
    <property type="entry name" value="ER MEMBRANE PROTEIN COMPLEX SUBUNIT 7"/>
    <property type="match status" value="1"/>
</dbReference>
<evidence type="ECO:0000256" key="9">
    <source>
        <dbReference type="SAM" id="SignalP"/>
    </source>
</evidence>
<dbReference type="GO" id="GO:0072546">
    <property type="term" value="C:EMC complex"/>
    <property type="evidence" value="ECO:0007669"/>
    <property type="project" value="TreeGrafter"/>
</dbReference>
<keyword evidence="5 8" id="KW-1133">Transmembrane helix</keyword>
<dbReference type="InterPro" id="IPR039163">
    <property type="entry name" value="EMC7"/>
</dbReference>
<comment type="similarity">
    <text evidence="2">Belongs to the EMC7 family.</text>
</comment>
<sequence>MSKLWAFVAFLLATCTHAFPVSGTVYLPDFMAEKVDPLLVKLNGGEQTTFVRSDGSFLFRDVAPGRYIVDIPSAKFLFSQYKVDVGADGFIRALEYKYVGAPKTRTSYPLVVEPVKQLEYFEQREKFNLLGLILNPSFLTIVVPIALLYVLPKLTGGMDPEEMKKAQEEMGATDPSSLLAGMLGGGQTNAEDSDDD</sequence>
<comment type="subcellular location">
    <subcellularLocation>
        <location evidence="1">Membrane</location>
        <topology evidence="1">Single-pass membrane protein</topology>
    </subcellularLocation>
</comment>
<evidence type="ECO:0000256" key="4">
    <source>
        <dbReference type="ARBA" id="ARBA00022729"/>
    </source>
</evidence>
<keyword evidence="3 8" id="KW-0812">Transmembrane</keyword>
<name>A0AAV0UV57_9STRA</name>
<keyword evidence="4 9" id="KW-0732">Signal</keyword>
<dbReference type="PANTHER" id="PTHR13605:SF4">
    <property type="entry name" value="ER MEMBRANE PROTEIN COMPLEX SUBUNIT 7"/>
    <property type="match status" value="1"/>
</dbReference>
<evidence type="ECO:0000256" key="5">
    <source>
        <dbReference type="ARBA" id="ARBA00022989"/>
    </source>
</evidence>
<evidence type="ECO:0000256" key="6">
    <source>
        <dbReference type="ARBA" id="ARBA00023136"/>
    </source>
</evidence>
<dbReference type="InterPro" id="IPR013784">
    <property type="entry name" value="Carb-bd-like_fold"/>
</dbReference>
<proteinExistence type="inferred from homology"/>
<feature type="chain" id="PRO_5043729236" description="ER membrane protein complex subunit 7 beta-sandwich domain-containing protein" evidence="9">
    <location>
        <begin position="19"/>
        <end position="196"/>
    </location>
</feature>
<comment type="caution">
    <text evidence="11">The sequence shown here is derived from an EMBL/GenBank/DDBJ whole genome shotgun (WGS) entry which is preliminary data.</text>
</comment>
<feature type="region of interest" description="Disordered" evidence="7">
    <location>
        <begin position="161"/>
        <end position="196"/>
    </location>
</feature>
<keyword evidence="6 8" id="KW-0472">Membrane</keyword>
<evidence type="ECO:0000256" key="8">
    <source>
        <dbReference type="SAM" id="Phobius"/>
    </source>
</evidence>
<organism evidence="11 12">
    <name type="scientific">Peronospora destructor</name>
    <dbReference type="NCBI Taxonomy" id="86335"/>
    <lineage>
        <taxon>Eukaryota</taxon>
        <taxon>Sar</taxon>
        <taxon>Stramenopiles</taxon>
        <taxon>Oomycota</taxon>
        <taxon>Peronosporomycetes</taxon>
        <taxon>Peronosporales</taxon>
        <taxon>Peronosporaceae</taxon>
        <taxon>Peronospora</taxon>
    </lineage>
</organism>
<dbReference type="EMBL" id="CANTFM010001528">
    <property type="protein sequence ID" value="CAI5740729.1"/>
    <property type="molecule type" value="Genomic_DNA"/>
</dbReference>
<evidence type="ECO:0000256" key="2">
    <source>
        <dbReference type="ARBA" id="ARBA00008880"/>
    </source>
</evidence>
<keyword evidence="12" id="KW-1185">Reference proteome</keyword>
<dbReference type="GO" id="GO:0030246">
    <property type="term" value="F:carbohydrate binding"/>
    <property type="evidence" value="ECO:0007669"/>
    <property type="project" value="InterPro"/>
</dbReference>
<evidence type="ECO:0000256" key="3">
    <source>
        <dbReference type="ARBA" id="ARBA00022692"/>
    </source>
</evidence>
<feature type="transmembrane region" description="Helical" evidence="8">
    <location>
        <begin position="129"/>
        <end position="151"/>
    </location>
</feature>
<evidence type="ECO:0000313" key="12">
    <source>
        <dbReference type="Proteomes" id="UP001162029"/>
    </source>
</evidence>
<reference evidence="11" key="1">
    <citation type="submission" date="2022-12" db="EMBL/GenBank/DDBJ databases">
        <authorList>
            <person name="Webb A."/>
        </authorList>
    </citation>
    <scope>NUCLEOTIDE SEQUENCE</scope>
    <source>
        <strain evidence="11">Pd1</strain>
    </source>
</reference>
<evidence type="ECO:0000313" key="11">
    <source>
        <dbReference type="EMBL" id="CAI5740729.1"/>
    </source>
</evidence>
<dbReference type="Pfam" id="PF09430">
    <property type="entry name" value="EMC7_beta-sandw"/>
    <property type="match status" value="1"/>
</dbReference>
<evidence type="ECO:0000256" key="1">
    <source>
        <dbReference type="ARBA" id="ARBA00004167"/>
    </source>
</evidence>
<feature type="domain" description="ER membrane protein complex subunit 7 beta-sandwich" evidence="10">
    <location>
        <begin position="38"/>
        <end position="139"/>
    </location>
</feature>
<gene>
    <name evidence="11" type="ORF">PDE001_LOCUS7592</name>
</gene>
<dbReference type="InterPro" id="IPR019008">
    <property type="entry name" value="Beta_sandwich_EMC7"/>
</dbReference>